<evidence type="ECO:0000313" key="3">
    <source>
        <dbReference type="EMBL" id="OAN54178.1"/>
    </source>
</evidence>
<evidence type="ECO:0008006" key="5">
    <source>
        <dbReference type="Google" id="ProtNLM"/>
    </source>
</evidence>
<sequence>MTLARALLLILAALLARPDHAGAAAVQILLGHPQQHLPKSDPVAATADFFRAEVKRLSAGRIAVEILSDGLVGGNRDMTGLVGKGTLHAAMTTIGGVSPLHPPIQVLYLPFAFDSIAQARRVLDGSFGRALAADMAATTKMRLLGFVDPGGFHILTNLDRDIRVPDDMWGLNVRAIPGFKPLEAMIRAAGARPMRVSSREEMIALATGAVDGQMSPAITVVSRNFDTVQGYATLTNHLYAPLVFLFHGPTLDALAPEDQALVRQAATAAIAHGRATADRLERSERGLMGLRKRMMVRTPTPEEQAAFRAVFRPPVEEAILEALGDQGEKWVGMFNQAIRSGR</sequence>
<evidence type="ECO:0000313" key="4">
    <source>
        <dbReference type="Proteomes" id="UP000078543"/>
    </source>
</evidence>
<gene>
    <name evidence="3" type="ORF">A6A05_09005</name>
</gene>
<dbReference type="NCBIfam" id="NF037995">
    <property type="entry name" value="TRAP_S1"/>
    <property type="match status" value="1"/>
</dbReference>
<dbReference type="InterPro" id="IPR038404">
    <property type="entry name" value="TRAP_DctP_sf"/>
</dbReference>
<dbReference type="AlphaFoldDB" id="A0A178MXF6"/>
<feature type="signal peptide" evidence="2">
    <location>
        <begin position="1"/>
        <end position="21"/>
    </location>
</feature>
<dbReference type="GO" id="GO:0055085">
    <property type="term" value="P:transmembrane transport"/>
    <property type="evidence" value="ECO:0007669"/>
    <property type="project" value="InterPro"/>
</dbReference>
<keyword evidence="1 2" id="KW-0732">Signal</keyword>
<dbReference type="Pfam" id="PF03480">
    <property type="entry name" value="DctP"/>
    <property type="match status" value="1"/>
</dbReference>
<accession>A0A178MXF6</accession>
<feature type="chain" id="PRO_5008092338" description="C4-dicarboxylate ABC transporter substrate-binding protein" evidence="2">
    <location>
        <begin position="22"/>
        <end position="342"/>
    </location>
</feature>
<dbReference type="STRING" id="1437059.A6A05_09005"/>
<evidence type="ECO:0000256" key="2">
    <source>
        <dbReference type="SAM" id="SignalP"/>
    </source>
</evidence>
<dbReference type="RefSeq" id="WP_068498566.1">
    <property type="nucleotide sequence ID" value="NZ_LWQU01000122.1"/>
</dbReference>
<dbReference type="EMBL" id="LWQU01000122">
    <property type="protein sequence ID" value="OAN54178.1"/>
    <property type="molecule type" value="Genomic_DNA"/>
</dbReference>
<protein>
    <recommendedName>
        <fullName evidence="5">C4-dicarboxylate ABC transporter substrate-binding protein</fullName>
    </recommendedName>
</protein>
<dbReference type="PANTHER" id="PTHR33376:SF4">
    <property type="entry name" value="SIALIC ACID-BINDING PERIPLASMIC PROTEIN SIAP"/>
    <property type="match status" value="1"/>
</dbReference>
<evidence type="ECO:0000256" key="1">
    <source>
        <dbReference type="ARBA" id="ARBA00022729"/>
    </source>
</evidence>
<dbReference type="Gene3D" id="3.40.190.170">
    <property type="entry name" value="Bacterial extracellular solute-binding protein, family 7"/>
    <property type="match status" value="1"/>
</dbReference>
<comment type="caution">
    <text evidence="3">The sequence shown here is derived from an EMBL/GenBank/DDBJ whole genome shotgun (WGS) entry which is preliminary data.</text>
</comment>
<name>A0A178MXF6_9PROT</name>
<reference evidence="3 4" key="1">
    <citation type="submission" date="2016-04" db="EMBL/GenBank/DDBJ databases">
        <title>Draft genome sequence of freshwater magnetotactic bacteria Magnetospirillum marisnigri SP-1 and Magnetospirillum moscoviense BB-1.</title>
        <authorList>
            <person name="Koziaeva V."/>
            <person name="Dziuba M.V."/>
            <person name="Ivanov T.M."/>
            <person name="Kuznetsov B."/>
            <person name="Grouzdev D.S."/>
        </authorList>
    </citation>
    <scope>NUCLEOTIDE SEQUENCE [LARGE SCALE GENOMIC DNA]</scope>
    <source>
        <strain evidence="3 4">BB-1</strain>
    </source>
</reference>
<keyword evidence="4" id="KW-1185">Reference proteome</keyword>
<dbReference type="PANTHER" id="PTHR33376">
    <property type="match status" value="1"/>
</dbReference>
<proteinExistence type="predicted"/>
<dbReference type="Proteomes" id="UP000078543">
    <property type="component" value="Unassembled WGS sequence"/>
</dbReference>
<dbReference type="OrthoDB" id="7375081at2"/>
<dbReference type="InterPro" id="IPR018389">
    <property type="entry name" value="DctP_fam"/>
</dbReference>
<organism evidence="3 4">
    <name type="scientific">Magnetospirillum moscoviense</name>
    <dbReference type="NCBI Taxonomy" id="1437059"/>
    <lineage>
        <taxon>Bacteria</taxon>
        <taxon>Pseudomonadati</taxon>
        <taxon>Pseudomonadota</taxon>
        <taxon>Alphaproteobacteria</taxon>
        <taxon>Rhodospirillales</taxon>
        <taxon>Rhodospirillaceae</taxon>
        <taxon>Magnetospirillum</taxon>
    </lineage>
</organism>